<reference evidence="5" key="1">
    <citation type="journal article" date="2022" name="Cell">
        <title>Design, construction, and in vivo augmentation of a complex gut microbiome.</title>
        <authorList>
            <person name="Cheng A.G."/>
            <person name="Ho P.Y."/>
            <person name="Aranda-Diaz A."/>
            <person name="Jain S."/>
            <person name="Yu F.B."/>
            <person name="Meng X."/>
            <person name="Wang M."/>
            <person name="Iakiviak M."/>
            <person name="Nagashima K."/>
            <person name="Zhao A."/>
            <person name="Murugkar P."/>
            <person name="Patil A."/>
            <person name="Atabakhsh K."/>
            <person name="Weakley A."/>
            <person name="Yan J."/>
            <person name="Brumbaugh A.R."/>
            <person name="Higginbottom S."/>
            <person name="Dimas A."/>
            <person name="Shiver A.L."/>
            <person name="Deutschbauer A."/>
            <person name="Neff N."/>
            <person name="Sonnenburg J.L."/>
            <person name="Huang K.C."/>
            <person name="Fischbach M.A."/>
        </authorList>
    </citation>
    <scope>NUCLEOTIDE SEQUENCE</scope>
    <source>
        <strain evidence="5">AP11</strain>
    </source>
</reference>
<feature type="domain" description="3-octaprenyl-4-hydroxybenzoate carboxy-lyase-like C-terminal" evidence="4">
    <location>
        <begin position="327"/>
        <end position="448"/>
    </location>
</feature>
<evidence type="ECO:0000259" key="4">
    <source>
        <dbReference type="Pfam" id="PF20696"/>
    </source>
</evidence>
<evidence type="ECO:0000313" key="5">
    <source>
        <dbReference type="EMBL" id="UWN56254.1"/>
    </source>
</evidence>
<dbReference type="InterPro" id="IPR022390">
    <property type="entry name" value="HBDC"/>
</dbReference>
<protein>
    <submittedName>
        <fullName evidence="5">Menaquinone biosynthesis decarboxylase</fullName>
    </submittedName>
</protein>
<proteinExistence type="inferred from homology"/>
<dbReference type="Gene3D" id="3.40.1670.10">
    <property type="entry name" value="UbiD C-terminal domain-like"/>
    <property type="match status" value="1"/>
</dbReference>
<dbReference type="NCBIfam" id="TIGR03701">
    <property type="entry name" value="mena_SCO4490"/>
    <property type="match status" value="1"/>
</dbReference>
<dbReference type="Pfam" id="PF20696">
    <property type="entry name" value="UbiD_C"/>
    <property type="match status" value="1"/>
</dbReference>
<sequence>MYRNLWEYVAALERAGELVRVAAEVDPVLEIAELTDRESKRPGGGRALLFERTGTSFPVLTNMMGSDRRIALALGVESLDDLTRRIESLFSELTAPKTSLSDKLRMLPLLERMSRWLPRNRRGRGACQQVVRTGDEVRLSELPVLKCWPFDGGRFVTFPLVHTVDPESGVRNVGMYRMQVFSERSTGMHWHVHKTGERHYRAYRRLGRRMPVAVCLGGDPAYAYAATAPMPDDLDEYLLAGFLRGRPVELVRCLTCDLRVPADCDFVIEGYVDPSEEKAVEGPFGDHTGFYSLEDLYPVFHVTAITRRRDAVYPATIVGVPPQEDAYIAKATERIFLAPIRRAMLPEADDLWMPWQGVAHNIAVANIRTAYPGQGLKTASSLWGAGQMMFNKFLLVVSTPDDVRQAGVLASLLRRVRLPEQALLSRGPLDVLDHASPQAGLGGKMAVDLTGVSPEDVPAEIRLPDRWEFCCGVTSVDCSLAEIWGALVLFAGRSAEVDAERFVLRNEVQGVSWVVVMDAAAEEFPFSDRLWLAAAACDPSRDVRLSGGMAFFDARTKAGGVGGFARRWPNVVASSPETIARVDDRWAEYDLGEFVESPSLRYLKLQERPGAEF</sequence>
<dbReference type="NCBIfam" id="TIGR00148">
    <property type="entry name" value="UbiD family decarboxylase"/>
    <property type="match status" value="1"/>
</dbReference>
<name>A0ABY5UXV2_9BACT</name>
<feature type="domain" description="3-octaprenyl-4-hydroxybenzoate carboxy-lyase-like Rift-related" evidence="2">
    <location>
        <begin position="122"/>
        <end position="321"/>
    </location>
</feature>
<dbReference type="InterPro" id="IPR049383">
    <property type="entry name" value="UbiD-like_N"/>
</dbReference>
<organism evidence="5 6">
    <name type="scientific">Alistipes ihumii AP11</name>
    <dbReference type="NCBI Taxonomy" id="1211813"/>
    <lineage>
        <taxon>Bacteria</taxon>
        <taxon>Pseudomonadati</taxon>
        <taxon>Bacteroidota</taxon>
        <taxon>Bacteroidia</taxon>
        <taxon>Bacteroidales</taxon>
        <taxon>Rikenellaceae</taxon>
        <taxon>Alistipes</taxon>
    </lineage>
</organism>
<dbReference type="SUPFAM" id="SSF50475">
    <property type="entry name" value="FMN-binding split barrel"/>
    <property type="match status" value="1"/>
</dbReference>
<keyword evidence="6" id="KW-1185">Reference proteome</keyword>
<dbReference type="InterPro" id="IPR049381">
    <property type="entry name" value="UbiD-like_C"/>
</dbReference>
<dbReference type="PANTHER" id="PTHR30108">
    <property type="entry name" value="3-OCTAPRENYL-4-HYDROXYBENZOATE CARBOXY-LYASE-RELATED"/>
    <property type="match status" value="1"/>
</dbReference>
<dbReference type="RefSeq" id="WP_019246031.1">
    <property type="nucleotide sequence ID" value="NZ_CAPH01000013.1"/>
</dbReference>
<feature type="domain" description="3-octaprenyl-4-hydroxybenzoate carboxy-lyase-like N-terminal" evidence="3">
    <location>
        <begin position="10"/>
        <end position="84"/>
    </location>
</feature>
<dbReference type="Proteomes" id="UP001059295">
    <property type="component" value="Chromosome"/>
</dbReference>
<dbReference type="Pfam" id="PF20695">
    <property type="entry name" value="UbiD_N"/>
    <property type="match status" value="1"/>
</dbReference>
<dbReference type="Pfam" id="PF01977">
    <property type="entry name" value="UbiD"/>
    <property type="match status" value="1"/>
</dbReference>
<accession>A0ABY5UXV2</accession>
<evidence type="ECO:0000256" key="1">
    <source>
        <dbReference type="ARBA" id="ARBA00010021"/>
    </source>
</evidence>
<dbReference type="EMBL" id="CP102294">
    <property type="protein sequence ID" value="UWN56254.1"/>
    <property type="molecule type" value="Genomic_DNA"/>
</dbReference>
<evidence type="ECO:0000259" key="2">
    <source>
        <dbReference type="Pfam" id="PF01977"/>
    </source>
</evidence>
<comment type="similarity">
    <text evidence="1">Belongs to the UbiD family.</text>
</comment>
<evidence type="ECO:0000313" key="6">
    <source>
        <dbReference type="Proteomes" id="UP001059295"/>
    </source>
</evidence>
<gene>
    <name evidence="5" type="ORF">NQ491_06155</name>
</gene>
<dbReference type="PANTHER" id="PTHR30108:SF17">
    <property type="entry name" value="FERULIC ACID DECARBOXYLASE 1"/>
    <property type="match status" value="1"/>
</dbReference>
<dbReference type="SUPFAM" id="SSF143968">
    <property type="entry name" value="UbiD C-terminal domain-like"/>
    <property type="match status" value="2"/>
</dbReference>
<evidence type="ECO:0000259" key="3">
    <source>
        <dbReference type="Pfam" id="PF20695"/>
    </source>
</evidence>
<dbReference type="InterPro" id="IPR048304">
    <property type="entry name" value="UbiD_Rift_dom"/>
</dbReference>
<dbReference type="GeneID" id="82891299"/>
<dbReference type="InterPro" id="IPR002830">
    <property type="entry name" value="UbiD"/>
</dbReference>